<keyword evidence="4" id="KW-1185">Reference proteome</keyword>
<proteinExistence type="predicted"/>
<dbReference type="GO" id="GO:0016747">
    <property type="term" value="F:acyltransferase activity, transferring groups other than amino-acyl groups"/>
    <property type="evidence" value="ECO:0007669"/>
    <property type="project" value="InterPro"/>
</dbReference>
<keyword evidence="1" id="KW-0812">Transmembrane</keyword>
<dbReference type="Pfam" id="PF01757">
    <property type="entry name" value="Acyl_transf_3"/>
    <property type="match status" value="1"/>
</dbReference>
<feature type="transmembrane region" description="Helical" evidence="1">
    <location>
        <begin position="36"/>
        <end position="57"/>
    </location>
</feature>
<keyword evidence="1" id="KW-1133">Transmembrane helix</keyword>
<gene>
    <name evidence="3" type="ORF">PV04_07604</name>
</gene>
<dbReference type="EMBL" id="KN846960">
    <property type="protein sequence ID" value="KIW65335.1"/>
    <property type="molecule type" value="Genomic_DNA"/>
</dbReference>
<feature type="transmembrane region" description="Helical" evidence="1">
    <location>
        <begin position="202"/>
        <end position="224"/>
    </location>
</feature>
<feature type="transmembrane region" description="Helical" evidence="1">
    <location>
        <begin position="284"/>
        <end position="306"/>
    </location>
</feature>
<evidence type="ECO:0000259" key="2">
    <source>
        <dbReference type="Pfam" id="PF01757"/>
    </source>
</evidence>
<accession>A0A0D2FEN4</accession>
<reference evidence="3 4" key="1">
    <citation type="submission" date="2015-01" db="EMBL/GenBank/DDBJ databases">
        <title>The Genome Sequence of Capronia semiimmersa CBS27337.</title>
        <authorList>
            <consortium name="The Broad Institute Genomics Platform"/>
            <person name="Cuomo C."/>
            <person name="de Hoog S."/>
            <person name="Gorbushina A."/>
            <person name="Stielow B."/>
            <person name="Teixiera M."/>
            <person name="Abouelleil A."/>
            <person name="Chapman S.B."/>
            <person name="Priest M."/>
            <person name="Young S.K."/>
            <person name="Wortman J."/>
            <person name="Nusbaum C."/>
            <person name="Birren B."/>
        </authorList>
    </citation>
    <scope>NUCLEOTIDE SEQUENCE [LARGE SCALE GENOMIC DNA]</scope>
    <source>
        <strain evidence="3 4">CBS 27337</strain>
    </source>
</reference>
<dbReference type="PANTHER" id="PTHR23028">
    <property type="entry name" value="ACETYLTRANSFERASE"/>
    <property type="match status" value="1"/>
</dbReference>
<name>A0A0D2FEN4_9EURO</name>
<dbReference type="InterPro" id="IPR002656">
    <property type="entry name" value="Acyl_transf_3_dom"/>
</dbReference>
<evidence type="ECO:0000256" key="1">
    <source>
        <dbReference type="SAM" id="Phobius"/>
    </source>
</evidence>
<dbReference type="HOGENOM" id="CLU_005679_4_0_1"/>
<sequence length="471" mass="52439">MDMMERASRGLRRLSSFRIPPDVKDRAMKDTGWADGLRGIAALFVVSSHVVICYARILIPPCCAPSSSNPYLFQRPIFRLVASGHSWVAIFFILMGFVNALKPLQLARSDQVDKALQKLASSSFSRIFRLVLPATVATIISWLICNLGLYSISAQSDAYWLHENTPAPSSDWFSAVVDLFHGLIATWAFGDQNPYDQPQWALLYLLQGSIMIISALSLVATMTTSWRTVTLFFLAYWSLNWSRIIGDPWAGLCCFLGIVLSELSLSDIPKTMAPYSPYLSPPTILLSLLLMSYPGSYAEAASWSTWLRDLATNYFPDNTLYAIERMYGSLGGVLLIAGIIISPHARWALSRRPLLWLGKVSFAIYLLHGMFLRTIFAWVLHFGQSKVITTTQGEDGHAILVERYPLPGSSQRFIATVVMGFCVGVASYFWNLKLEPLFAKITSKLEGIVAGKARVIERKSNGGTVLPLRKD</sequence>
<dbReference type="PANTHER" id="PTHR23028:SF128">
    <property type="entry name" value="ACYLTRANSFERASE 3 DOMAIN-CONTAINING PROTEIN"/>
    <property type="match status" value="1"/>
</dbReference>
<organism evidence="3 4">
    <name type="scientific">Phialophora macrospora</name>
    <dbReference type="NCBI Taxonomy" id="1851006"/>
    <lineage>
        <taxon>Eukaryota</taxon>
        <taxon>Fungi</taxon>
        <taxon>Dikarya</taxon>
        <taxon>Ascomycota</taxon>
        <taxon>Pezizomycotina</taxon>
        <taxon>Eurotiomycetes</taxon>
        <taxon>Chaetothyriomycetidae</taxon>
        <taxon>Chaetothyriales</taxon>
        <taxon>Herpotrichiellaceae</taxon>
        <taxon>Phialophora</taxon>
    </lineage>
</organism>
<dbReference type="InterPro" id="IPR050879">
    <property type="entry name" value="Acyltransferase_3"/>
</dbReference>
<feature type="transmembrane region" description="Helical" evidence="1">
    <location>
        <begin position="77"/>
        <end position="101"/>
    </location>
</feature>
<feature type="transmembrane region" description="Helical" evidence="1">
    <location>
        <begin position="127"/>
        <end position="152"/>
    </location>
</feature>
<feature type="transmembrane region" description="Helical" evidence="1">
    <location>
        <begin position="326"/>
        <end position="342"/>
    </location>
</feature>
<dbReference type="STRING" id="5601.A0A0D2FEN4"/>
<protein>
    <recommendedName>
        <fullName evidence="2">Acyltransferase 3 domain-containing protein</fullName>
    </recommendedName>
</protein>
<feature type="domain" description="Acyltransferase 3" evidence="2">
    <location>
        <begin position="33"/>
        <end position="389"/>
    </location>
</feature>
<evidence type="ECO:0000313" key="3">
    <source>
        <dbReference type="EMBL" id="KIW65335.1"/>
    </source>
</evidence>
<feature type="transmembrane region" description="Helical" evidence="1">
    <location>
        <begin position="413"/>
        <end position="430"/>
    </location>
</feature>
<feature type="transmembrane region" description="Helical" evidence="1">
    <location>
        <begin position="244"/>
        <end position="263"/>
    </location>
</feature>
<feature type="transmembrane region" description="Helical" evidence="1">
    <location>
        <begin position="354"/>
        <end position="380"/>
    </location>
</feature>
<keyword evidence="1" id="KW-0472">Membrane</keyword>
<evidence type="ECO:0000313" key="4">
    <source>
        <dbReference type="Proteomes" id="UP000054266"/>
    </source>
</evidence>
<dbReference type="Proteomes" id="UP000054266">
    <property type="component" value="Unassembled WGS sequence"/>
</dbReference>
<feature type="transmembrane region" description="Helical" evidence="1">
    <location>
        <begin position="172"/>
        <end position="190"/>
    </location>
</feature>
<dbReference type="AlphaFoldDB" id="A0A0D2FEN4"/>